<dbReference type="EMBL" id="VSSQ01023195">
    <property type="protein sequence ID" value="MPM69977.1"/>
    <property type="molecule type" value="Genomic_DNA"/>
</dbReference>
<name>A0A645BXS0_9ZZZZ</name>
<sequence>MNKVQHFFSILILPAFVMFAVSCDSVNSDAKKAATFTNKSIEKTSQLKLEEAEKLYRKSQIIIKKYESHRKGEKFSKLYQQYRDEGKINPQEQNRR</sequence>
<protein>
    <submittedName>
        <fullName evidence="1">Uncharacterized protein</fullName>
    </submittedName>
</protein>
<proteinExistence type="predicted"/>
<accession>A0A645BXS0</accession>
<reference evidence="1" key="1">
    <citation type="submission" date="2019-08" db="EMBL/GenBank/DDBJ databases">
        <authorList>
            <person name="Kucharzyk K."/>
            <person name="Murdoch R.W."/>
            <person name="Higgins S."/>
            <person name="Loffler F."/>
        </authorList>
    </citation>
    <scope>NUCLEOTIDE SEQUENCE</scope>
</reference>
<dbReference type="AlphaFoldDB" id="A0A645BXS0"/>
<organism evidence="1">
    <name type="scientific">bioreactor metagenome</name>
    <dbReference type="NCBI Taxonomy" id="1076179"/>
    <lineage>
        <taxon>unclassified sequences</taxon>
        <taxon>metagenomes</taxon>
        <taxon>ecological metagenomes</taxon>
    </lineage>
</organism>
<evidence type="ECO:0000313" key="1">
    <source>
        <dbReference type="EMBL" id="MPM69977.1"/>
    </source>
</evidence>
<comment type="caution">
    <text evidence="1">The sequence shown here is derived from an EMBL/GenBank/DDBJ whole genome shotgun (WGS) entry which is preliminary data.</text>
</comment>
<dbReference type="PROSITE" id="PS51257">
    <property type="entry name" value="PROKAR_LIPOPROTEIN"/>
    <property type="match status" value="1"/>
</dbReference>
<gene>
    <name evidence="1" type="ORF">SDC9_116925</name>
</gene>